<gene>
    <name evidence="1" type="ORF">ERS013201_02282</name>
</gene>
<protein>
    <submittedName>
        <fullName evidence="1">Uncharacterized protein</fullName>
    </submittedName>
</protein>
<organism evidence="1 2">
    <name type="scientific">Vibrio cholerae</name>
    <dbReference type="NCBI Taxonomy" id="666"/>
    <lineage>
        <taxon>Bacteria</taxon>
        <taxon>Pseudomonadati</taxon>
        <taxon>Pseudomonadota</taxon>
        <taxon>Gammaproteobacteria</taxon>
        <taxon>Vibrionales</taxon>
        <taxon>Vibrionaceae</taxon>
        <taxon>Vibrio</taxon>
    </lineage>
</organism>
<reference evidence="1 2" key="1">
    <citation type="submission" date="2015-07" db="EMBL/GenBank/DDBJ databases">
        <authorList>
            <consortium name="Pathogen Informatics"/>
        </authorList>
    </citation>
    <scope>NUCLEOTIDE SEQUENCE [LARGE SCALE GENOMIC DNA]</scope>
    <source>
        <strain evidence="1 2">A325</strain>
    </source>
</reference>
<evidence type="ECO:0000313" key="1">
    <source>
        <dbReference type="EMBL" id="CSC29893.1"/>
    </source>
</evidence>
<proteinExistence type="predicted"/>
<name>A0A655Y2L0_VIBCL</name>
<dbReference type="EMBL" id="CWQJ01000013">
    <property type="protein sequence ID" value="CSC29893.1"/>
    <property type="molecule type" value="Genomic_DNA"/>
</dbReference>
<dbReference type="AlphaFoldDB" id="A0A655Y2L0"/>
<dbReference type="Proteomes" id="UP000046067">
    <property type="component" value="Unassembled WGS sequence"/>
</dbReference>
<evidence type="ECO:0000313" key="2">
    <source>
        <dbReference type="Proteomes" id="UP000046067"/>
    </source>
</evidence>
<accession>A0A655Y2L0</accession>
<sequence>MPLRLPRNSYMLWCSQSTCTSHPMICRLFLPSRCSNKVGKRYWCKRCKSTPSMMYKSTLYCIHSFIKPIKLNSRVFRVKSGRQPCLSCSKIC</sequence>